<dbReference type="AlphaFoldDB" id="E6W0K1"/>
<dbReference type="Gene3D" id="1.10.287.950">
    <property type="entry name" value="Methyl-accepting chemotaxis protein"/>
    <property type="match status" value="1"/>
</dbReference>
<dbReference type="HOGENOM" id="CLU_000445_107_27_0"/>
<comment type="subcellular location">
    <subcellularLocation>
        <location evidence="1">Membrane</location>
    </subcellularLocation>
</comment>
<dbReference type="FunFam" id="1.10.287.950:FF:000001">
    <property type="entry name" value="Methyl-accepting chemotaxis sensory transducer"/>
    <property type="match status" value="1"/>
</dbReference>
<feature type="domain" description="HAMP" evidence="9">
    <location>
        <begin position="318"/>
        <end position="370"/>
    </location>
</feature>
<dbReference type="SMART" id="SM00304">
    <property type="entry name" value="HAMP"/>
    <property type="match status" value="1"/>
</dbReference>
<accession>E6W0K1</accession>
<comment type="similarity">
    <text evidence="3">Belongs to the methyl-accepting chemotaxis (MCP) protein family.</text>
</comment>
<feature type="compositionally biased region" description="Basic residues" evidence="6">
    <location>
        <begin position="665"/>
        <end position="674"/>
    </location>
</feature>
<dbReference type="CDD" id="cd06225">
    <property type="entry name" value="HAMP"/>
    <property type="match status" value="1"/>
</dbReference>
<evidence type="ECO:0000313" key="10">
    <source>
        <dbReference type="EMBL" id="ADU65253.1"/>
    </source>
</evidence>
<dbReference type="InterPro" id="IPR003660">
    <property type="entry name" value="HAMP_dom"/>
</dbReference>
<evidence type="ECO:0000256" key="5">
    <source>
        <dbReference type="SAM" id="Coils"/>
    </source>
</evidence>
<evidence type="ECO:0000256" key="1">
    <source>
        <dbReference type="ARBA" id="ARBA00004370"/>
    </source>
</evidence>
<dbReference type="InterPro" id="IPR004089">
    <property type="entry name" value="MCPsignal_dom"/>
</dbReference>
<evidence type="ECO:0000313" key="11">
    <source>
        <dbReference type="Proteomes" id="UP000002572"/>
    </source>
</evidence>
<keyword evidence="2 4" id="KW-0807">Transducer</keyword>
<evidence type="ECO:0000259" key="8">
    <source>
        <dbReference type="PROSITE" id="PS50111"/>
    </source>
</evidence>
<dbReference type="CDD" id="cd11386">
    <property type="entry name" value="MCP_signal"/>
    <property type="match status" value="1"/>
</dbReference>
<evidence type="ECO:0000256" key="7">
    <source>
        <dbReference type="SAM" id="Phobius"/>
    </source>
</evidence>
<dbReference type="Pfam" id="PF00672">
    <property type="entry name" value="HAMP"/>
    <property type="match status" value="1"/>
</dbReference>
<dbReference type="PANTHER" id="PTHR32089">
    <property type="entry name" value="METHYL-ACCEPTING CHEMOTAXIS PROTEIN MCPB"/>
    <property type="match status" value="1"/>
</dbReference>
<feature type="region of interest" description="Disordered" evidence="6">
    <location>
        <begin position="651"/>
        <end position="674"/>
    </location>
</feature>
<dbReference type="Proteomes" id="UP000002572">
    <property type="component" value="Chromosome"/>
</dbReference>
<dbReference type="eggNOG" id="COG0840">
    <property type="taxonomic scope" value="Bacteria"/>
</dbReference>
<feature type="domain" description="Methyl-accepting transducer" evidence="8">
    <location>
        <begin position="375"/>
        <end position="632"/>
    </location>
</feature>
<evidence type="ECO:0000256" key="3">
    <source>
        <dbReference type="ARBA" id="ARBA00029447"/>
    </source>
</evidence>
<dbReference type="GO" id="GO:0006935">
    <property type="term" value="P:chemotaxis"/>
    <property type="evidence" value="ECO:0007669"/>
    <property type="project" value="UniProtKB-ARBA"/>
</dbReference>
<keyword evidence="11" id="KW-1185">Reference proteome</keyword>
<gene>
    <name evidence="10" type="ordered locus">Selin_0502</name>
</gene>
<evidence type="ECO:0000256" key="6">
    <source>
        <dbReference type="SAM" id="MobiDB-lite"/>
    </source>
</evidence>
<keyword evidence="7" id="KW-0472">Membrane</keyword>
<dbReference type="PANTHER" id="PTHR32089:SF112">
    <property type="entry name" value="LYSOZYME-LIKE PROTEIN-RELATED"/>
    <property type="match status" value="1"/>
</dbReference>
<dbReference type="Pfam" id="PF00015">
    <property type="entry name" value="MCPsignal"/>
    <property type="match status" value="1"/>
</dbReference>
<organism evidence="10 11">
    <name type="scientific">Desulfurispirillum indicum (strain ATCC BAA-1389 / DSM 22839 / S5)</name>
    <dbReference type="NCBI Taxonomy" id="653733"/>
    <lineage>
        <taxon>Bacteria</taxon>
        <taxon>Pseudomonadati</taxon>
        <taxon>Chrysiogenota</taxon>
        <taxon>Chrysiogenia</taxon>
        <taxon>Chrysiogenales</taxon>
        <taxon>Chrysiogenaceae</taxon>
        <taxon>Desulfurispirillum</taxon>
    </lineage>
</organism>
<name>E6W0K1_DESIS</name>
<evidence type="ECO:0000259" key="9">
    <source>
        <dbReference type="PROSITE" id="PS50885"/>
    </source>
</evidence>
<keyword evidence="7" id="KW-1133">Transmembrane helix</keyword>
<dbReference type="EMBL" id="CP002432">
    <property type="protein sequence ID" value="ADU65253.1"/>
    <property type="molecule type" value="Genomic_DNA"/>
</dbReference>
<evidence type="ECO:0000256" key="2">
    <source>
        <dbReference type="ARBA" id="ARBA00023224"/>
    </source>
</evidence>
<evidence type="ECO:0000256" key="4">
    <source>
        <dbReference type="PROSITE-ProRule" id="PRU00284"/>
    </source>
</evidence>
<dbReference type="InParanoid" id="E6W0K1"/>
<feature type="transmembrane region" description="Helical" evidence="7">
    <location>
        <begin position="12"/>
        <end position="33"/>
    </location>
</feature>
<dbReference type="PROSITE" id="PS50885">
    <property type="entry name" value="HAMP"/>
    <property type="match status" value="1"/>
</dbReference>
<feature type="coiled-coil region" evidence="5">
    <location>
        <begin position="446"/>
        <end position="487"/>
    </location>
</feature>
<dbReference type="KEGG" id="din:Selin_0502"/>
<proteinExistence type="inferred from homology"/>
<dbReference type="GO" id="GO:0007165">
    <property type="term" value="P:signal transduction"/>
    <property type="evidence" value="ECO:0007669"/>
    <property type="project" value="UniProtKB-KW"/>
</dbReference>
<dbReference type="RefSeq" id="WP_013505141.1">
    <property type="nucleotide sequence ID" value="NC_014836.1"/>
</dbReference>
<keyword evidence="7" id="KW-0812">Transmembrane</keyword>
<dbReference type="SUPFAM" id="SSF58104">
    <property type="entry name" value="Methyl-accepting chemotaxis protein (MCP) signaling domain"/>
    <property type="match status" value="1"/>
</dbReference>
<dbReference type="SMART" id="SM00283">
    <property type="entry name" value="MA"/>
    <property type="match status" value="1"/>
</dbReference>
<sequence>MFKNLRASAKLGGGFGLILAITLAIGGIAYLSLHTVQQGADTASAMNRAAIELYDSARNVLRFALFENPEFANTAELQMESSREQIEGILRTHQSTALRSSLTDIQGIQRSFQEYQRLLEQEAQTFDQLGALAIQLREEAQQISDYLLPTITQMLAATNNPAQIRSLLNILHTEGQLVENIYRMRFYVERFDNHQDEQYLDEARSSLQQSFSNIDTLLAWSQQNSINSTLLARMEATREQIQRYRPLLQQWSGEKELLLQSLGILRQDIDRVAGSIDEALNAIDQYMDAEVQRADAILIIGIIVAMLLGVFLAISITRMFVGPLHLSMAFAREIAAGNLDTSLPLNQRDEIGQLAQALNEMITNLRDMILNIRRSADGVASASEELSSSSTQMSAGMNVQAESVSQIASAAMEMSQTVGEVTRNISDIRESSVEALSQARRGGQIVQQSTREMEAIANEAEEASSAARSLEEKAARVEEVIQVINDIADQTNLLALNAAIEAARAGDAGRGFAVVADEVRKLAERSTESTQEIISIVQSIQGGVNQVTSAMATVNEKSQSGNQLAQQTDSAFVEILGGMESLQQLIEQNVAAMEQMSTAADQISGDIQNISAAAEETAQASEEVGHASSDLARLAMDVQDHLSVFRIGDDAAPAKAPGLPPATGTRKHKNTHND</sequence>
<feature type="transmembrane region" description="Helical" evidence="7">
    <location>
        <begin position="296"/>
        <end position="321"/>
    </location>
</feature>
<dbReference type="GO" id="GO:0016020">
    <property type="term" value="C:membrane"/>
    <property type="evidence" value="ECO:0007669"/>
    <property type="project" value="UniProtKB-SubCell"/>
</dbReference>
<protein>
    <submittedName>
        <fullName evidence="10">Chemotaxis sensory transducer</fullName>
    </submittedName>
</protein>
<dbReference type="PROSITE" id="PS50111">
    <property type="entry name" value="CHEMOTAXIS_TRANSDUC_2"/>
    <property type="match status" value="1"/>
</dbReference>
<dbReference type="STRING" id="653733.Selin_0502"/>
<keyword evidence="5" id="KW-0175">Coiled coil</keyword>
<reference evidence="10 11" key="1">
    <citation type="submission" date="2010-12" db="EMBL/GenBank/DDBJ databases">
        <title>Complete sequence of Desulfurispirillum indicum S5.</title>
        <authorList>
            <consortium name="US DOE Joint Genome Institute"/>
            <person name="Lucas S."/>
            <person name="Copeland A."/>
            <person name="Lapidus A."/>
            <person name="Cheng J.-F."/>
            <person name="Goodwin L."/>
            <person name="Pitluck S."/>
            <person name="Chertkov O."/>
            <person name="Held B."/>
            <person name="Detter J.C."/>
            <person name="Han C."/>
            <person name="Tapia R."/>
            <person name="Land M."/>
            <person name="Hauser L."/>
            <person name="Kyrpides N."/>
            <person name="Ivanova N."/>
            <person name="Mikhailova N."/>
            <person name="Haggblom M."/>
            <person name="Rauschenbach I."/>
            <person name="Bini E."/>
            <person name="Woyke T."/>
        </authorList>
    </citation>
    <scope>NUCLEOTIDE SEQUENCE [LARGE SCALE GENOMIC DNA]</scope>
    <source>
        <strain evidence="11">ATCC BAA-1389 / DSM 22839 / S5</strain>
    </source>
</reference>